<dbReference type="InterPro" id="IPR055071">
    <property type="entry name" value="RA_PHLPP-like"/>
</dbReference>
<gene>
    <name evidence="3" type="ORF">AAG570_001340</name>
</gene>
<evidence type="ECO:0000256" key="1">
    <source>
        <dbReference type="ARBA" id="ARBA00022723"/>
    </source>
</evidence>
<evidence type="ECO:0000313" key="3">
    <source>
        <dbReference type="EMBL" id="KAL1124717.1"/>
    </source>
</evidence>
<keyword evidence="1" id="KW-0479">Metal-binding</keyword>
<feature type="domain" description="PHLPP-like RA" evidence="2">
    <location>
        <begin position="30"/>
        <end position="110"/>
    </location>
</feature>
<dbReference type="EMBL" id="JBFDAA010000010">
    <property type="protein sequence ID" value="KAL1124717.1"/>
    <property type="molecule type" value="Genomic_DNA"/>
</dbReference>
<dbReference type="AlphaFoldDB" id="A0ABD0YQE2"/>
<comment type="caution">
    <text evidence="3">The sequence shown here is derived from an EMBL/GenBank/DDBJ whole genome shotgun (WGS) entry which is preliminary data.</text>
</comment>
<dbReference type="Proteomes" id="UP001558652">
    <property type="component" value="Unassembled WGS sequence"/>
</dbReference>
<dbReference type="GO" id="GO:0046872">
    <property type="term" value="F:metal ion binding"/>
    <property type="evidence" value="ECO:0007669"/>
    <property type="project" value="UniProtKB-KW"/>
</dbReference>
<evidence type="ECO:0000259" key="2">
    <source>
        <dbReference type="Pfam" id="PF23010"/>
    </source>
</evidence>
<sequence length="217" mass="24574">MVYEPARVRVGERCGWVRVVTEPGPTWPPGTLVYLAQDTQVTAICQDLVLPSNYTIWLQYGGGDGRCLEDTEKPLAIQDQFLTSLGYSDYSRRARLGIDPDLRFLITFYIGPRCTTYGGPGGSAYLLKGLVVPQWRRREISIIGNVMFIHPVEGSKVEMEKVDLDGAEVESSPNSKCGRNVLRVSGKNRQVFLGFDQPWERQFWHYWLIQVCNLPSL</sequence>
<dbReference type="SUPFAM" id="SSF50729">
    <property type="entry name" value="PH domain-like"/>
    <property type="match status" value="1"/>
</dbReference>
<keyword evidence="4" id="KW-1185">Reference proteome</keyword>
<protein>
    <recommendedName>
        <fullName evidence="2">PHLPP-like RA domain-containing protein</fullName>
    </recommendedName>
</protein>
<evidence type="ECO:0000313" key="4">
    <source>
        <dbReference type="Proteomes" id="UP001558652"/>
    </source>
</evidence>
<dbReference type="Pfam" id="PF23010">
    <property type="entry name" value="RA_3"/>
    <property type="match status" value="1"/>
</dbReference>
<reference evidence="3 4" key="1">
    <citation type="submission" date="2024-07" db="EMBL/GenBank/DDBJ databases">
        <title>Chromosome-level genome assembly of the water stick insect Ranatra chinensis (Heteroptera: Nepidae).</title>
        <authorList>
            <person name="Liu X."/>
        </authorList>
    </citation>
    <scope>NUCLEOTIDE SEQUENCE [LARGE SCALE GENOMIC DNA]</scope>
    <source>
        <strain evidence="3">Cailab_2021Rc</strain>
        <tissue evidence="3">Muscle</tissue>
    </source>
</reference>
<accession>A0ABD0YQE2</accession>
<name>A0ABD0YQE2_9HEMI</name>
<organism evidence="3 4">
    <name type="scientific">Ranatra chinensis</name>
    <dbReference type="NCBI Taxonomy" id="642074"/>
    <lineage>
        <taxon>Eukaryota</taxon>
        <taxon>Metazoa</taxon>
        <taxon>Ecdysozoa</taxon>
        <taxon>Arthropoda</taxon>
        <taxon>Hexapoda</taxon>
        <taxon>Insecta</taxon>
        <taxon>Pterygota</taxon>
        <taxon>Neoptera</taxon>
        <taxon>Paraneoptera</taxon>
        <taxon>Hemiptera</taxon>
        <taxon>Heteroptera</taxon>
        <taxon>Panheteroptera</taxon>
        <taxon>Nepomorpha</taxon>
        <taxon>Nepidae</taxon>
        <taxon>Ranatrinae</taxon>
        <taxon>Ranatra</taxon>
    </lineage>
</organism>
<proteinExistence type="predicted"/>